<evidence type="ECO:0000256" key="3">
    <source>
        <dbReference type="ARBA" id="ARBA00023002"/>
    </source>
</evidence>
<feature type="domain" description="Fe2OG dioxygenase" evidence="7">
    <location>
        <begin position="592"/>
        <end position="692"/>
    </location>
</feature>
<keyword evidence="9" id="KW-1185">Reference proteome</keyword>
<organism evidence="8 9">
    <name type="scientific">Rhododendron griersonianum</name>
    <dbReference type="NCBI Taxonomy" id="479676"/>
    <lineage>
        <taxon>Eukaryota</taxon>
        <taxon>Viridiplantae</taxon>
        <taxon>Streptophyta</taxon>
        <taxon>Embryophyta</taxon>
        <taxon>Tracheophyta</taxon>
        <taxon>Spermatophyta</taxon>
        <taxon>Magnoliopsida</taxon>
        <taxon>eudicotyledons</taxon>
        <taxon>Gunneridae</taxon>
        <taxon>Pentapetalae</taxon>
        <taxon>asterids</taxon>
        <taxon>Ericales</taxon>
        <taxon>Ericaceae</taxon>
        <taxon>Ericoideae</taxon>
        <taxon>Rhodoreae</taxon>
        <taxon>Rhododendron</taxon>
    </lineage>
</organism>
<feature type="coiled-coil region" evidence="5">
    <location>
        <begin position="204"/>
        <end position="257"/>
    </location>
</feature>
<dbReference type="Pfam" id="PF03171">
    <property type="entry name" value="2OG-FeII_Oxy"/>
    <property type="match status" value="1"/>
</dbReference>
<keyword evidence="3" id="KW-0560">Oxidoreductase</keyword>
<evidence type="ECO:0000256" key="5">
    <source>
        <dbReference type="SAM" id="Coils"/>
    </source>
</evidence>
<evidence type="ECO:0000256" key="1">
    <source>
        <dbReference type="ARBA" id="ARBA00008056"/>
    </source>
</evidence>
<dbReference type="EMBL" id="JACTNZ010000013">
    <property type="protein sequence ID" value="KAG5517107.1"/>
    <property type="molecule type" value="Genomic_DNA"/>
</dbReference>
<dbReference type="Pfam" id="PF14226">
    <property type="entry name" value="DIOX_N"/>
    <property type="match status" value="2"/>
</dbReference>
<dbReference type="PANTHER" id="PTHR47991">
    <property type="entry name" value="OXOGLUTARATE/IRON-DEPENDENT DIOXYGENASE"/>
    <property type="match status" value="1"/>
</dbReference>
<dbReference type="FunFam" id="2.60.120.330:FF:000001">
    <property type="entry name" value="Protein SRG1"/>
    <property type="match status" value="1"/>
</dbReference>
<dbReference type="InterPro" id="IPR044861">
    <property type="entry name" value="IPNS-like_FE2OG_OXY"/>
</dbReference>
<dbReference type="InterPro" id="IPR026992">
    <property type="entry name" value="DIOX_N"/>
</dbReference>
<dbReference type="GO" id="GO:0016705">
    <property type="term" value="F:oxidoreductase activity, acting on paired donors, with incorporation or reduction of molecular oxygen"/>
    <property type="evidence" value="ECO:0007669"/>
    <property type="project" value="UniProtKB-ARBA"/>
</dbReference>
<dbReference type="InterPro" id="IPR027443">
    <property type="entry name" value="IPNS-like_sf"/>
</dbReference>
<reference evidence="8 9" key="1">
    <citation type="submission" date="2020-08" db="EMBL/GenBank/DDBJ databases">
        <title>Plant Genome Project.</title>
        <authorList>
            <person name="Zhang R.-G."/>
        </authorList>
    </citation>
    <scope>NUCLEOTIDE SEQUENCE [LARGE SCALE GENOMIC DNA]</scope>
    <source>
        <strain evidence="8">WSP0</strain>
        <tissue evidence="8">Leaf</tissue>
    </source>
</reference>
<dbReference type="Proteomes" id="UP000823749">
    <property type="component" value="Chromosome 13"/>
</dbReference>
<evidence type="ECO:0000313" key="9">
    <source>
        <dbReference type="Proteomes" id="UP000823749"/>
    </source>
</evidence>
<dbReference type="SUPFAM" id="SSF51197">
    <property type="entry name" value="Clavaminate synthase-like"/>
    <property type="match status" value="2"/>
</dbReference>
<dbReference type="GO" id="GO:0046872">
    <property type="term" value="F:metal ion binding"/>
    <property type="evidence" value="ECO:0007669"/>
    <property type="project" value="UniProtKB-KW"/>
</dbReference>
<evidence type="ECO:0000259" key="7">
    <source>
        <dbReference type="PROSITE" id="PS51471"/>
    </source>
</evidence>
<keyword evidence="5" id="KW-0175">Coiled coil</keyword>
<feature type="region of interest" description="Disordered" evidence="6">
    <location>
        <begin position="121"/>
        <end position="146"/>
    </location>
</feature>
<dbReference type="AlphaFoldDB" id="A0AAV6HWJ2"/>
<comment type="similarity">
    <text evidence="1">Belongs to the iron/ascorbate-dependent oxidoreductase family.</text>
</comment>
<evidence type="ECO:0000313" key="8">
    <source>
        <dbReference type="EMBL" id="KAG5517107.1"/>
    </source>
</evidence>
<gene>
    <name evidence="8" type="ORF">RHGRI_037758</name>
</gene>
<evidence type="ECO:0000256" key="4">
    <source>
        <dbReference type="ARBA" id="ARBA00023004"/>
    </source>
</evidence>
<keyword evidence="2" id="KW-0479">Metal-binding</keyword>
<evidence type="ECO:0000256" key="6">
    <source>
        <dbReference type="SAM" id="MobiDB-lite"/>
    </source>
</evidence>
<sequence>MESPKALGLGSSLMSVQELAKEPMLAIPQPYIRSEEEEPSIPSHGSHSLQTIPVIDMNRLLFGQTDLELENLHFACKEWGFFQLVNHGVGYSVVEKLRNEIQGFYKLPLEEKMRYKRKEGDVEGNQRGYNNQHPKSNPQANKGNALGNGKELVIYQHNARIQRSIPTLKDIEKRGNESGRIEEDSFRTVSSTNLVSNFEVNPENEEEDVEVDRIDDEVDDIKNKKQNSVGDMEIQGNENLDDMAKINEEEAKKIETNGINGSHQAGLEKEPVHEELLAGKHIENLDSCENNNEESSNSDHGLDSIVQDSQSPLIEDSFESVRKNIPIQNAESNLEVGQDQEKEVNEANYSGAYESNVSLRASQLPDINLHIELNPSAARRITRSMKSPPEAVNFGKSIIVPSVRQLAKQPLDKLPPRYVHDFVSSGLRTSDDSSLLSVPVIDLQSLVSGDRMDYELERLYCACKDWGFFQVINHGVSIELLEEFKREIVDFFKLPSEEKKKLWQQPDNHEGFGQLFVVSEEQKLDWSDMFFITTLPSSLRRTQLFELLPPNLRETLEAYSVEVRKLAMTILGQMAKALKMDSEEMRELFSDGVQTMRMNYYPPCPEPDMAIGFSPHSDADALTILYQLNDINGLQIQKEGKWVPVKPVQNGFIVNIGDIMEIVSNGVYRSIEHRATVNSTKERLSIATFYSSNLDSELGPAHSLVGPDNPAVFRRMPTEEYLKEFFARKLNEVGPASTLSNPQNPPLFQRVGMEEYVKDFFSRKLDGKSFLEQMKGAENGADNTSI</sequence>
<evidence type="ECO:0000256" key="2">
    <source>
        <dbReference type="ARBA" id="ARBA00022723"/>
    </source>
</evidence>
<dbReference type="InterPro" id="IPR005123">
    <property type="entry name" value="Oxoglu/Fe-dep_dioxygenase_dom"/>
</dbReference>
<feature type="compositionally biased region" description="Polar residues" evidence="6">
    <location>
        <begin position="127"/>
        <end position="142"/>
    </location>
</feature>
<name>A0AAV6HWJ2_9ERIC</name>
<dbReference type="InterPro" id="IPR050295">
    <property type="entry name" value="Plant_2OG-oxidoreductases"/>
</dbReference>
<protein>
    <recommendedName>
        <fullName evidence="7">Fe2OG dioxygenase domain-containing protein</fullName>
    </recommendedName>
</protein>
<dbReference type="Gene3D" id="2.60.120.330">
    <property type="entry name" value="B-lactam Antibiotic, Isopenicillin N Synthase, Chain"/>
    <property type="match status" value="2"/>
</dbReference>
<proteinExistence type="inferred from homology"/>
<keyword evidence="4" id="KW-0408">Iron</keyword>
<accession>A0AAV6HWJ2</accession>
<dbReference type="PROSITE" id="PS51471">
    <property type="entry name" value="FE2OG_OXY"/>
    <property type="match status" value="1"/>
</dbReference>
<comment type="caution">
    <text evidence="8">The sequence shown here is derived from an EMBL/GenBank/DDBJ whole genome shotgun (WGS) entry which is preliminary data.</text>
</comment>